<dbReference type="PROSITE" id="PS50006">
    <property type="entry name" value="FHA_DOMAIN"/>
    <property type="match status" value="1"/>
</dbReference>
<dbReference type="Proteomes" id="UP000219452">
    <property type="component" value="Unassembled WGS sequence"/>
</dbReference>
<proteinExistence type="predicted"/>
<evidence type="ECO:0000259" key="2">
    <source>
        <dbReference type="PROSITE" id="PS50006"/>
    </source>
</evidence>
<name>A0A286F8B2_9BACT</name>
<dbReference type="EMBL" id="OCNH01000001">
    <property type="protein sequence ID" value="SOD79468.1"/>
    <property type="molecule type" value="Genomic_DNA"/>
</dbReference>
<dbReference type="InterPro" id="IPR000253">
    <property type="entry name" value="FHA_dom"/>
</dbReference>
<dbReference type="SUPFAM" id="SSF49879">
    <property type="entry name" value="SMAD/FHA domain"/>
    <property type="match status" value="1"/>
</dbReference>
<keyword evidence="4" id="KW-1185">Reference proteome</keyword>
<dbReference type="AlphaFoldDB" id="A0A286F8B2"/>
<dbReference type="InterPro" id="IPR008984">
    <property type="entry name" value="SMAD_FHA_dom_sf"/>
</dbReference>
<keyword evidence="1" id="KW-0472">Membrane</keyword>
<dbReference type="CDD" id="cd00060">
    <property type="entry name" value="FHA"/>
    <property type="match status" value="1"/>
</dbReference>
<accession>A0A286F8B2</accession>
<dbReference type="Pfam" id="PF00498">
    <property type="entry name" value="FHA"/>
    <property type="match status" value="1"/>
</dbReference>
<evidence type="ECO:0000313" key="4">
    <source>
        <dbReference type="Proteomes" id="UP000219452"/>
    </source>
</evidence>
<feature type="domain" description="FHA" evidence="2">
    <location>
        <begin position="24"/>
        <end position="74"/>
    </location>
</feature>
<protein>
    <submittedName>
        <fullName evidence="3">FHA domain-containing protein</fullName>
    </submittedName>
</protein>
<dbReference type="Gene3D" id="2.60.200.20">
    <property type="match status" value="1"/>
</dbReference>
<gene>
    <name evidence="3" type="ORF">SAMN06269250_0969</name>
</gene>
<keyword evidence="1" id="KW-1133">Transmembrane helix</keyword>
<evidence type="ECO:0000256" key="1">
    <source>
        <dbReference type="SAM" id="Phobius"/>
    </source>
</evidence>
<dbReference type="RefSeq" id="WP_097124637.1">
    <property type="nucleotide sequence ID" value="NZ_OCNH01000001.1"/>
</dbReference>
<reference evidence="4" key="1">
    <citation type="submission" date="2017-09" db="EMBL/GenBank/DDBJ databases">
        <authorList>
            <person name="Varghese N."/>
            <person name="Submissions S."/>
        </authorList>
    </citation>
    <scope>NUCLEOTIDE SEQUENCE [LARGE SCALE GENOMIC DNA]</scope>
    <source>
        <strain evidence="4">DSM 29961</strain>
    </source>
</reference>
<dbReference type="SMART" id="SM00240">
    <property type="entry name" value="FHA"/>
    <property type="match status" value="1"/>
</dbReference>
<dbReference type="OrthoDB" id="9816434at2"/>
<sequence length="262" mass="29130">MPLPSINESKLEQFIDELSHLPAYTIGRSVDNQIIIPDSKVSGHHAQLIHCTPGNFILEDLHSKNGSFVNGLRIRRKLVSDQDSIRLAETETSCQQLIASLTDKPAQPLVNAQPVPVQDSQKPPADSRSVVQPLDFTVSFAELKLVYEQYPKMRRDCRNREKMIRTGSVILSSIVGISAVLSTGGGALPFIQIMSGAGLSMLIPTLSSSLLSTDEKLELIDKEYREVYRCPNPACRDPFGTRDWDLLATQKTCRRCQAIWVN</sequence>
<feature type="transmembrane region" description="Helical" evidence="1">
    <location>
        <begin position="163"/>
        <end position="181"/>
    </location>
</feature>
<evidence type="ECO:0000313" key="3">
    <source>
        <dbReference type="EMBL" id="SOD79468.1"/>
    </source>
</evidence>
<keyword evidence="1" id="KW-0812">Transmembrane</keyword>
<organism evidence="3 4">
    <name type="scientific">Spirosoma fluviale</name>
    <dbReference type="NCBI Taxonomy" id="1597977"/>
    <lineage>
        <taxon>Bacteria</taxon>
        <taxon>Pseudomonadati</taxon>
        <taxon>Bacteroidota</taxon>
        <taxon>Cytophagia</taxon>
        <taxon>Cytophagales</taxon>
        <taxon>Cytophagaceae</taxon>
        <taxon>Spirosoma</taxon>
    </lineage>
</organism>